<sequence length="116" mass="13927">MIIKDAYELVLGSDDSKYIDLKQGYYFSYDYEDDGYKRLDIETGEPLYDGAYDKDLPFERDIFDFFIPVNQDYFYLVDVSDYNIYVINKDLELVDSISLFTSEHEMDQYDGQLYWE</sequence>
<name>K0IWE6_AMPXN</name>
<dbReference type="KEGG" id="axl:AXY_05120"/>
<dbReference type="Proteomes" id="UP000006294">
    <property type="component" value="Chromosome"/>
</dbReference>
<dbReference type="HOGENOM" id="CLU_2091660_0_0_9"/>
<reference evidence="1 2" key="1">
    <citation type="submission" date="2011-01" db="EMBL/GenBank/DDBJ databases">
        <title>Whole genome sequence of Amphibacillus xylinus NBRC 15112.</title>
        <authorList>
            <person name="Nakazawa H."/>
            <person name="Katano Y."/>
            <person name="Nakamura S."/>
            <person name="Sasagawa M."/>
            <person name="Fukada J."/>
            <person name="Arai T."/>
            <person name="Sasakura N."/>
            <person name="Mochizuki D."/>
            <person name="Hosoyama A."/>
            <person name="Harada K."/>
            <person name="Horikawa H."/>
            <person name="Kato Y."/>
            <person name="Harada T."/>
            <person name="Sasaki K."/>
            <person name="Sekiguchi M."/>
            <person name="Hodoyama M."/>
            <person name="Nishiko R."/>
            <person name="Narita H."/>
            <person name="Hanamaki A."/>
            <person name="Hata C."/>
            <person name="Konno Y."/>
            <person name="Niimura Y."/>
            <person name="Yamazaki S."/>
            <person name="Fujita N."/>
        </authorList>
    </citation>
    <scope>NUCLEOTIDE SEQUENCE [LARGE SCALE GENOMIC DNA]</scope>
    <source>
        <strain evidence="2">ATCC 51415 / DSM 6626 / JCM 7361 / LMG 17667 / NBRC 15112 / Ep01</strain>
    </source>
</reference>
<dbReference type="OrthoDB" id="9983185at2"/>
<keyword evidence="2" id="KW-1185">Reference proteome</keyword>
<dbReference type="EMBL" id="AP012050">
    <property type="protein sequence ID" value="BAM46644.1"/>
    <property type="molecule type" value="Genomic_DNA"/>
</dbReference>
<proteinExistence type="predicted"/>
<dbReference type="RefSeq" id="WP_015009249.1">
    <property type="nucleotide sequence ID" value="NC_018704.1"/>
</dbReference>
<organism evidence="1 2">
    <name type="scientific">Amphibacillus xylanus (strain ATCC 51415 / DSM 6626 / JCM 7361 / LMG 17667 / NBRC 15112 / Ep01)</name>
    <dbReference type="NCBI Taxonomy" id="698758"/>
    <lineage>
        <taxon>Bacteria</taxon>
        <taxon>Bacillati</taxon>
        <taxon>Bacillota</taxon>
        <taxon>Bacilli</taxon>
        <taxon>Bacillales</taxon>
        <taxon>Bacillaceae</taxon>
        <taxon>Amphibacillus</taxon>
    </lineage>
</organism>
<gene>
    <name evidence="1" type="ordered locus">AXY_05120</name>
</gene>
<evidence type="ECO:0000313" key="2">
    <source>
        <dbReference type="Proteomes" id="UP000006294"/>
    </source>
</evidence>
<evidence type="ECO:0008006" key="3">
    <source>
        <dbReference type="Google" id="ProtNLM"/>
    </source>
</evidence>
<accession>K0IWE6</accession>
<evidence type="ECO:0000313" key="1">
    <source>
        <dbReference type="EMBL" id="BAM46644.1"/>
    </source>
</evidence>
<protein>
    <recommendedName>
        <fullName evidence="3">DUF5050 domain-containing protein</fullName>
    </recommendedName>
</protein>
<dbReference type="AlphaFoldDB" id="K0IWE6"/>